<dbReference type="Pfam" id="PF08545">
    <property type="entry name" value="ACP_syn_III"/>
    <property type="match status" value="1"/>
</dbReference>
<accession>A0A3A8IB53</accession>
<organism evidence="5 6">
    <name type="scientific">Corallococcus terminator</name>
    <dbReference type="NCBI Taxonomy" id="2316733"/>
    <lineage>
        <taxon>Bacteria</taxon>
        <taxon>Pseudomonadati</taxon>
        <taxon>Myxococcota</taxon>
        <taxon>Myxococcia</taxon>
        <taxon>Myxococcales</taxon>
        <taxon>Cystobacterineae</taxon>
        <taxon>Myxococcaceae</taxon>
        <taxon>Corallococcus</taxon>
    </lineage>
</organism>
<dbReference type="Proteomes" id="UP000268094">
    <property type="component" value="Unassembled WGS sequence"/>
</dbReference>
<dbReference type="InterPro" id="IPR013751">
    <property type="entry name" value="ACP_syn_III_N"/>
</dbReference>
<reference evidence="6" key="1">
    <citation type="submission" date="2018-09" db="EMBL/GenBank/DDBJ databases">
        <authorList>
            <person name="Livingstone P.G."/>
            <person name="Whitworth D.E."/>
        </authorList>
    </citation>
    <scope>NUCLEOTIDE SEQUENCE [LARGE SCALE GENOMIC DNA]</scope>
    <source>
        <strain evidence="6">CA054A</strain>
    </source>
</reference>
<dbReference type="PANTHER" id="PTHR34069">
    <property type="entry name" value="3-OXOACYL-[ACYL-CARRIER-PROTEIN] SYNTHASE 3"/>
    <property type="match status" value="1"/>
</dbReference>
<evidence type="ECO:0000259" key="4">
    <source>
        <dbReference type="Pfam" id="PF08545"/>
    </source>
</evidence>
<sequence length="327" mass="34935">MSAPECALLGFGAAVPAQVRHNDDPLFEPLRRAAAAEGGGGEHALFYGSRERRVLGQGESLSSLTAKAGAAAIADAGLTAAQVERLYGYLAVSEFIAPNQIYAVHRELGLGQGTWVVPVNSEFANFLMGVVLAWEALRAGSLRHALVAVGSAWTRNMDYSQGHSHVIGEGAGAAVVGFAGADSRCVLVDWAADTFSNEYGAMVLTVRPESGLAHPTYGISSAEGIRAFMSSGMDGPPRLVARLLAKHGVSPDEVTLISHQATRKLMDHWAQAIRPREYLDTFEDYGNMVHASIPVTLARFHRELRTKYLVMVGLGIGAHQMAMLVRV</sequence>
<evidence type="ECO:0000259" key="3">
    <source>
        <dbReference type="Pfam" id="PF08541"/>
    </source>
</evidence>
<dbReference type="SUPFAM" id="SSF53901">
    <property type="entry name" value="Thiolase-like"/>
    <property type="match status" value="1"/>
</dbReference>
<dbReference type="GO" id="GO:0006633">
    <property type="term" value="P:fatty acid biosynthetic process"/>
    <property type="evidence" value="ECO:0007669"/>
    <property type="project" value="InterPro"/>
</dbReference>
<keyword evidence="1" id="KW-0808">Transferase</keyword>
<dbReference type="AlphaFoldDB" id="A0A3A8IB53"/>
<feature type="domain" description="Beta-ketoacyl-[acyl-carrier-protein] synthase III C-terminal" evidence="3">
    <location>
        <begin position="244"/>
        <end position="326"/>
    </location>
</feature>
<keyword evidence="6" id="KW-1185">Reference proteome</keyword>
<evidence type="ECO:0000313" key="5">
    <source>
        <dbReference type="EMBL" id="RKG79896.1"/>
    </source>
</evidence>
<protein>
    <submittedName>
        <fullName evidence="5">3-oxoacyl-ACP synthase</fullName>
    </submittedName>
</protein>
<dbReference type="Pfam" id="PF08541">
    <property type="entry name" value="ACP_syn_III_C"/>
    <property type="match status" value="1"/>
</dbReference>
<name>A0A3A8IB53_9BACT</name>
<evidence type="ECO:0000256" key="1">
    <source>
        <dbReference type="ARBA" id="ARBA00022679"/>
    </source>
</evidence>
<gene>
    <name evidence="5" type="ORF">D7V88_28160</name>
</gene>
<evidence type="ECO:0000256" key="2">
    <source>
        <dbReference type="ARBA" id="ARBA00023315"/>
    </source>
</evidence>
<dbReference type="OrthoDB" id="151547at2"/>
<comment type="caution">
    <text evidence="5">The sequence shown here is derived from an EMBL/GenBank/DDBJ whole genome shotgun (WGS) entry which is preliminary data.</text>
</comment>
<evidence type="ECO:0000313" key="6">
    <source>
        <dbReference type="Proteomes" id="UP000268094"/>
    </source>
</evidence>
<dbReference type="GO" id="GO:0044550">
    <property type="term" value="P:secondary metabolite biosynthetic process"/>
    <property type="evidence" value="ECO:0007669"/>
    <property type="project" value="TreeGrafter"/>
</dbReference>
<dbReference type="Gene3D" id="3.40.47.10">
    <property type="match status" value="1"/>
</dbReference>
<proteinExistence type="predicted"/>
<dbReference type="PANTHER" id="PTHR34069:SF2">
    <property type="entry name" value="BETA-KETOACYL-[ACYL-CARRIER-PROTEIN] SYNTHASE III"/>
    <property type="match status" value="1"/>
</dbReference>
<dbReference type="GO" id="GO:0004315">
    <property type="term" value="F:3-oxoacyl-[acyl-carrier-protein] synthase activity"/>
    <property type="evidence" value="ECO:0007669"/>
    <property type="project" value="InterPro"/>
</dbReference>
<dbReference type="InterPro" id="IPR016039">
    <property type="entry name" value="Thiolase-like"/>
</dbReference>
<dbReference type="InterPro" id="IPR013747">
    <property type="entry name" value="ACP_syn_III_C"/>
</dbReference>
<dbReference type="EMBL" id="RAVZ01000236">
    <property type="protein sequence ID" value="RKG79896.1"/>
    <property type="molecule type" value="Genomic_DNA"/>
</dbReference>
<keyword evidence="2" id="KW-0012">Acyltransferase</keyword>
<feature type="domain" description="Beta-ketoacyl-[acyl-carrier-protein] synthase III N-terminal" evidence="4">
    <location>
        <begin position="124"/>
        <end position="182"/>
    </location>
</feature>